<dbReference type="AlphaFoldDB" id="A0A9W5R3C6"/>
<name>A0A9W5R3C6_BACCE</name>
<dbReference type="RefSeq" id="WP_016123415.1">
    <property type="nucleotide sequence ID" value="NZ_KB976835.1"/>
</dbReference>
<organism evidence="1 2">
    <name type="scientific">Bacillus cereus VD184</name>
    <dbReference type="NCBI Taxonomy" id="1053242"/>
    <lineage>
        <taxon>Bacteria</taxon>
        <taxon>Bacillati</taxon>
        <taxon>Bacillota</taxon>
        <taxon>Bacilli</taxon>
        <taxon>Bacillales</taxon>
        <taxon>Bacillaceae</taxon>
        <taxon>Bacillus</taxon>
        <taxon>Bacillus cereus group</taxon>
    </lineage>
</organism>
<reference evidence="1 2" key="1">
    <citation type="submission" date="2012-12" db="EMBL/GenBank/DDBJ databases">
        <title>The Genome Sequence of Bacillus cereus VD184.</title>
        <authorList>
            <consortium name="The Broad Institute Genome Sequencing Platform"/>
            <consortium name="The Broad Institute Genome Sequencing Center for Infectious Disease"/>
            <person name="Feldgarden M."/>
            <person name="Van der Auwera G.A."/>
            <person name="Mahillon J."/>
            <person name="Duprez V."/>
            <person name="Timmery S."/>
            <person name="Mattelet C."/>
            <person name="Dierick K."/>
            <person name="Sun M."/>
            <person name="Yu Z."/>
            <person name="Zhu L."/>
            <person name="Hu X."/>
            <person name="Shank E.B."/>
            <person name="Swiecicka I."/>
            <person name="Hansen B.M."/>
            <person name="Andrup L."/>
            <person name="Walker B."/>
            <person name="Young S.K."/>
            <person name="Zeng Q."/>
            <person name="Gargeya S."/>
            <person name="Fitzgerald M."/>
            <person name="Haas B."/>
            <person name="Abouelleil A."/>
            <person name="Alvarado L."/>
            <person name="Arachchi H.M."/>
            <person name="Berlin A.M."/>
            <person name="Chapman S.B."/>
            <person name="Dewar J."/>
            <person name="Goldberg J."/>
            <person name="Griggs A."/>
            <person name="Gujja S."/>
            <person name="Hansen M."/>
            <person name="Howarth C."/>
            <person name="Imamovic A."/>
            <person name="Larimer J."/>
            <person name="McCowan C."/>
            <person name="Murphy C."/>
            <person name="Neiman D."/>
            <person name="Pearson M."/>
            <person name="Priest M."/>
            <person name="Roberts A."/>
            <person name="Saif S."/>
            <person name="Shea T."/>
            <person name="Sisk P."/>
            <person name="Sykes S."/>
            <person name="Wortman J."/>
            <person name="Nusbaum C."/>
            <person name="Birren B."/>
        </authorList>
    </citation>
    <scope>NUCLEOTIDE SEQUENCE [LARGE SCALE GENOMIC DNA]</scope>
    <source>
        <strain evidence="1 2">VD184</strain>
    </source>
</reference>
<accession>A0A9W5R3C6</accession>
<dbReference type="Proteomes" id="UP000014028">
    <property type="component" value="Unassembled WGS sequence"/>
</dbReference>
<protein>
    <submittedName>
        <fullName evidence="1">Uncharacterized protein</fullName>
    </submittedName>
</protein>
<dbReference type="EMBL" id="AHFK01000066">
    <property type="protein sequence ID" value="EOQ06081.1"/>
    <property type="molecule type" value="Genomic_DNA"/>
</dbReference>
<gene>
    <name evidence="1" type="ORF">IKC_01063</name>
</gene>
<proteinExistence type="predicted"/>
<evidence type="ECO:0000313" key="1">
    <source>
        <dbReference type="EMBL" id="EOQ06081.1"/>
    </source>
</evidence>
<sequence length="276" mass="31506">MKNVNKAIHEGRVTQQVPSFVYEDYLQDGTFSLSTVAIFLVMASKSENYEFNKKDLYNQYGRRIVDKAFKEMTLAGHIVQMNYSLARNKRKVCIKFFVEPRTSSEVSRIVNTLLNTQLKSFPSAKPSEDTEKYIDKGINVQRNFKEARNRKVRNTEGGWSIVASEDEEVISCKEVPRISGKQIFYVPLEMPEEVPLEDDNSHVESVEGIDFLLEKIYDMEGVKESPDFDSIKEGYAHKKGSPIFLDIDGFPTNKATIHKDILCSNYIVGKVYKGTA</sequence>
<comment type="caution">
    <text evidence="1">The sequence shown here is derived from an EMBL/GenBank/DDBJ whole genome shotgun (WGS) entry which is preliminary data.</text>
</comment>
<evidence type="ECO:0000313" key="2">
    <source>
        <dbReference type="Proteomes" id="UP000014028"/>
    </source>
</evidence>